<evidence type="ECO:0000313" key="2">
    <source>
        <dbReference type="Proteomes" id="UP000789405"/>
    </source>
</evidence>
<protein>
    <submittedName>
        <fullName evidence="1">25754_t:CDS:1</fullName>
    </submittedName>
</protein>
<reference evidence="1" key="1">
    <citation type="submission" date="2021-06" db="EMBL/GenBank/DDBJ databases">
        <authorList>
            <person name="Kallberg Y."/>
            <person name="Tangrot J."/>
            <person name="Rosling A."/>
        </authorList>
    </citation>
    <scope>NUCLEOTIDE SEQUENCE</scope>
    <source>
        <strain evidence="1">MA453B</strain>
    </source>
</reference>
<dbReference type="Proteomes" id="UP000789405">
    <property type="component" value="Unassembled WGS sequence"/>
</dbReference>
<dbReference type="AlphaFoldDB" id="A0A9N9KGE1"/>
<feature type="non-terminal residue" evidence="1">
    <location>
        <position position="1"/>
    </location>
</feature>
<proteinExistence type="predicted"/>
<dbReference type="OrthoDB" id="10339576at2759"/>
<keyword evidence="2" id="KW-1185">Reference proteome</keyword>
<name>A0A9N9KGE1_9GLOM</name>
<organism evidence="1 2">
    <name type="scientific">Dentiscutata erythropus</name>
    <dbReference type="NCBI Taxonomy" id="1348616"/>
    <lineage>
        <taxon>Eukaryota</taxon>
        <taxon>Fungi</taxon>
        <taxon>Fungi incertae sedis</taxon>
        <taxon>Mucoromycota</taxon>
        <taxon>Glomeromycotina</taxon>
        <taxon>Glomeromycetes</taxon>
        <taxon>Diversisporales</taxon>
        <taxon>Gigasporaceae</taxon>
        <taxon>Dentiscutata</taxon>
    </lineage>
</organism>
<accession>A0A9N9KGE1</accession>
<dbReference type="EMBL" id="CAJVPY010070945">
    <property type="protein sequence ID" value="CAG8828162.1"/>
    <property type="molecule type" value="Genomic_DNA"/>
</dbReference>
<sequence>HNGSAEVICVIAKELPFVYFPVLVISTHGPCSTETFNAMLAIDVLKETALGTKQ</sequence>
<evidence type="ECO:0000313" key="1">
    <source>
        <dbReference type="EMBL" id="CAG8828162.1"/>
    </source>
</evidence>
<feature type="non-terminal residue" evidence="1">
    <location>
        <position position="54"/>
    </location>
</feature>
<comment type="caution">
    <text evidence="1">The sequence shown here is derived from an EMBL/GenBank/DDBJ whole genome shotgun (WGS) entry which is preliminary data.</text>
</comment>
<gene>
    <name evidence="1" type="ORF">DERYTH_LOCUS28433</name>
</gene>